<sequence length="103" mass="11735">MGTPRAPSTTLNNEAIDNQEKTKGIINNNKVEMKENKALSKWSLEPFLRASAYSIPEVFKLLDEIVNLLIKVNLKIEGQRCCVIAYSSYVQYLCQLDLHEFSL</sequence>
<dbReference type="EMBL" id="KI299334">
    <property type="protein sequence ID" value="ERZ97770.1"/>
    <property type="molecule type" value="Genomic_DNA"/>
</dbReference>
<organism evidence="1">
    <name type="scientific">Rhizophagus irregularis (strain DAOM 181602 / DAOM 197198 / MUCL 43194)</name>
    <name type="common">Arbuscular mycorrhizal fungus</name>
    <name type="synonym">Glomus intraradices</name>
    <dbReference type="NCBI Taxonomy" id="747089"/>
    <lineage>
        <taxon>Eukaryota</taxon>
        <taxon>Fungi</taxon>
        <taxon>Fungi incertae sedis</taxon>
        <taxon>Mucoromycota</taxon>
        <taxon>Glomeromycotina</taxon>
        <taxon>Glomeromycetes</taxon>
        <taxon>Glomerales</taxon>
        <taxon>Glomeraceae</taxon>
        <taxon>Rhizophagus</taxon>
    </lineage>
</organism>
<reference evidence="1" key="1">
    <citation type="submission" date="2013-07" db="EMBL/GenBank/DDBJ databases">
        <title>The genome of an arbuscular mycorrhizal fungus provides insights into the evolution of the oldest plant symbiosis.</title>
        <authorList>
            <consortium name="DOE Joint Genome Institute"/>
            <person name="Tisserant E."/>
            <person name="Malbreil M."/>
            <person name="Kuo A."/>
            <person name="Kohler A."/>
            <person name="Symeonidi A."/>
            <person name="Balestrini R."/>
            <person name="Charron P."/>
            <person name="Duensing N."/>
            <person name="Frei-dit-Frey N."/>
            <person name="Gianinazzi-Pearson V."/>
            <person name="Gilbert B."/>
            <person name="Handa Y."/>
            <person name="Hijri M."/>
            <person name="Kaul R."/>
            <person name="Kawaguchi M."/>
            <person name="Krajinski F."/>
            <person name="Lammers P."/>
            <person name="Lapierre D."/>
            <person name="Masclaux F.G."/>
            <person name="Murat C."/>
            <person name="Morin E."/>
            <person name="Ndikumana S."/>
            <person name="Pagni M."/>
            <person name="Petitpierre D."/>
            <person name="Requena N."/>
            <person name="Rosikiewicz P."/>
            <person name="Riley R."/>
            <person name="Saito K."/>
            <person name="San Clemente H."/>
            <person name="Shapiro H."/>
            <person name="van Tuinen D."/>
            <person name="Becard G."/>
            <person name="Bonfante P."/>
            <person name="Paszkowski U."/>
            <person name="Shachar-Hill Y."/>
            <person name="Young J.P."/>
            <person name="Sanders I.R."/>
            <person name="Henrissat B."/>
            <person name="Rensing S.A."/>
            <person name="Grigoriev I.V."/>
            <person name="Corradi N."/>
            <person name="Roux C."/>
            <person name="Martin F."/>
        </authorList>
    </citation>
    <scope>NUCLEOTIDE SEQUENCE</scope>
    <source>
        <strain evidence="1">DAOM 197198</strain>
    </source>
</reference>
<evidence type="ECO:0000313" key="1">
    <source>
        <dbReference type="EMBL" id="ERZ97770.1"/>
    </source>
</evidence>
<dbReference type="AlphaFoldDB" id="U9T327"/>
<protein>
    <submittedName>
        <fullName evidence="1">Uncharacterized protein</fullName>
    </submittedName>
</protein>
<accession>U9T327</accession>
<proteinExistence type="predicted"/>
<gene>
    <name evidence="1" type="ORF">GLOINDRAFT_88827</name>
</gene>
<name>U9T327_RHIID</name>
<dbReference type="HOGENOM" id="CLU_2265167_0_0_1"/>